<comment type="caution">
    <text evidence="1">The sequence shown here is derived from an EMBL/GenBank/DDBJ whole genome shotgun (WGS) entry which is preliminary data.</text>
</comment>
<evidence type="ECO:0000313" key="1">
    <source>
        <dbReference type="EMBL" id="MBY0754535.1"/>
    </source>
</evidence>
<dbReference type="Pfam" id="PF19591">
    <property type="entry name" value="DUF6096"/>
    <property type="match status" value="1"/>
</dbReference>
<dbReference type="RefSeq" id="WP_221859261.1">
    <property type="nucleotide sequence ID" value="NZ_JAIKTU010000003.1"/>
</dbReference>
<name>A0ABS7KUS4_CLOSR</name>
<keyword evidence="2" id="KW-1185">Reference proteome</keyword>
<proteinExistence type="predicted"/>
<reference evidence="1 2" key="1">
    <citation type="journal article" date="2021" name="Cell Host Microbe">
        <title>in vivo commensal control of Clostridioides difficile virulence.</title>
        <authorList>
            <person name="Girinathan B.P."/>
            <person name="Dibenedetto N."/>
            <person name="Worley J.N."/>
            <person name="Peltier J."/>
            <person name="Arrieta-Ortiz M.L."/>
            <person name="Rupa Christinal Immanuel S."/>
            <person name="Lavin R."/>
            <person name="Delaney M.L."/>
            <person name="Cummins C."/>
            <person name="Hoffmann M."/>
            <person name="Luo Y."/>
            <person name="Gonzalez-Escalona N."/>
            <person name="Allard M."/>
            <person name="Onderdonk A.B."/>
            <person name="Gerber G.K."/>
            <person name="Sonenshein A.L."/>
            <person name="Baliga N."/>
            <person name="Dupuy B."/>
            <person name="Bry L."/>
        </authorList>
    </citation>
    <scope>NUCLEOTIDE SEQUENCE [LARGE SCALE GENOMIC DNA]</scope>
    <source>
        <strain evidence="1 2">DSM 599</strain>
    </source>
</reference>
<protein>
    <submittedName>
        <fullName evidence="1">DUF6096 family protein</fullName>
    </submittedName>
</protein>
<gene>
    <name evidence="1" type="ORF">K5V21_03595</name>
</gene>
<dbReference type="InterPro" id="IPR046078">
    <property type="entry name" value="DUF6096"/>
</dbReference>
<organism evidence="1 2">
    <name type="scientific">Clostridium sardiniense</name>
    <name type="common">Clostridium absonum</name>
    <dbReference type="NCBI Taxonomy" id="29369"/>
    <lineage>
        <taxon>Bacteria</taxon>
        <taxon>Bacillati</taxon>
        <taxon>Bacillota</taxon>
        <taxon>Clostridia</taxon>
        <taxon>Eubacteriales</taxon>
        <taxon>Clostridiaceae</taxon>
        <taxon>Clostridium</taxon>
    </lineage>
</organism>
<accession>A0ABS7KUS4</accession>
<evidence type="ECO:0000313" key="2">
    <source>
        <dbReference type="Proteomes" id="UP001299068"/>
    </source>
</evidence>
<dbReference type="Proteomes" id="UP001299068">
    <property type="component" value="Unassembled WGS sequence"/>
</dbReference>
<dbReference type="EMBL" id="JAIKTU010000003">
    <property type="protein sequence ID" value="MBY0754535.1"/>
    <property type="molecule type" value="Genomic_DNA"/>
</dbReference>
<sequence length="124" mass="14136">MARKQFATWEVDGEEYRLKLKTSALCKLEEKLGTSVMNVISDGGMPSLTVVLTIVHYAMKDYNSNVKFKDVQNLFDKYIDEGGSQLEFFTSVVMDIFKVSGFFSEAQAEKMEENQLQAEELLEN</sequence>